<feature type="compositionally biased region" description="Polar residues" evidence="1">
    <location>
        <begin position="251"/>
        <end position="262"/>
    </location>
</feature>
<dbReference type="PANTHER" id="PTHR12775:SF0">
    <property type="entry name" value="REPLICATION TERMINATION FACTOR 2"/>
    <property type="match status" value="1"/>
</dbReference>
<dbReference type="GO" id="GO:0005634">
    <property type="term" value="C:nucleus"/>
    <property type="evidence" value="ECO:0007669"/>
    <property type="project" value="TreeGrafter"/>
</dbReference>
<organism evidence="2 3">
    <name type="scientific">Seminavis robusta</name>
    <dbReference type="NCBI Taxonomy" id="568900"/>
    <lineage>
        <taxon>Eukaryota</taxon>
        <taxon>Sar</taxon>
        <taxon>Stramenopiles</taxon>
        <taxon>Ochrophyta</taxon>
        <taxon>Bacillariophyta</taxon>
        <taxon>Bacillariophyceae</taxon>
        <taxon>Bacillariophycidae</taxon>
        <taxon>Naviculales</taxon>
        <taxon>Naviculaceae</taxon>
        <taxon>Seminavis</taxon>
    </lineage>
</organism>
<protein>
    <submittedName>
        <fullName evidence="2">Rtf2 RING-finger</fullName>
    </submittedName>
</protein>
<feature type="region of interest" description="Disordered" evidence="1">
    <location>
        <begin position="192"/>
        <end position="266"/>
    </location>
</feature>
<name>A0A9N8E5Z6_9STRA</name>
<dbReference type="GO" id="GO:0006274">
    <property type="term" value="P:DNA replication termination"/>
    <property type="evidence" value="ECO:0007669"/>
    <property type="project" value="TreeGrafter"/>
</dbReference>
<sequence>MGGDGGVIAVKRAYCRGAGTADHTGDYGRSRGVDKTVSDREEALQRMTTCALTKLPLPFDQSTSAIVACPYGRLYQKEAAVEALIRRKQEGHDADELGAHIRGLKDLYNVRFHLTDKTKLPSCPVTGQEFNGQLPAILLVPGNPEMPNVVSQRAFKEMGKATLETEYGPFQDEVRLAPPPAELEEIKEALEAKRAKKKDKKDKKKDKKKRKEGASSDNTSLVVAKEKKKIKRDNSTNGASDVVRGRVQDAIKSNDNLSSLFTNKDKKISQQEQAANLFAR</sequence>
<dbReference type="InterPro" id="IPR006735">
    <property type="entry name" value="Rtf2"/>
</dbReference>
<evidence type="ECO:0000313" key="2">
    <source>
        <dbReference type="EMBL" id="CAB9513211.1"/>
    </source>
</evidence>
<feature type="compositionally biased region" description="Basic residues" evidence="1">
    <location>
        <begin position="194"/>
        <end position="211"/>
    </location>
</feature>
<evidence type="ECO:0000313" key="3">
    <source>
        <dbReference type="Proteomes" id="UP001153069"/>
    </source>
</evidence>
<gene>
    <name evidence="2" type="ORF">SEMRO_578_G169820.1</name>
</gene>
<dbReference type="PANTHER" id="PTHR12775">
    <property type="entry name" value="PROTEIN C20ORF43 HOMOLOG"/>
    <property type="match status" value="1"/>
</dbReference>
<evidence type="ECO:0000256" key="1">
    <source>
        <dbReference type="SAM" id="MobiDB-lite"/>
    </source>
</evidence>
<dbReference type="OrthoDB" id="247013at2759"/>
<dbReference type="Pfam" id="PF04641">
    <property type="entry name" value="Rtf2"/>
    <property type="match status" value="1"/>
</dbReference>
<dbReference type="EMBL" id="CAICTM010000577">
    <property type="protein sequence ID" value="CAB9513211.1"/>
    <property type="molecule type" value="Genomic_DNA"/>
</dbReference>
<comment type="caution">
    <text evidence="2">The sequence shown here is derived from an EMBL/GenBank/DDBJ whole genome shotgun (WGS) entry which is preliminary data.</text>
</comment>
<keyword evidence="3" id="KW-1185">Reference proteome</keyword>
<dbReference type="Proteomes" id="UP001153069">
    <property type="component" value="Unassembled WGS sequence"/>
</dbReference>
<dbReference type="AlphaFoldDB" id="A0A9N8E5Z6"/>
<accession>A0A9N8E5Z6</accession>
<reference evidence="2" key="1">
    <citation type="submission" date="2020-06" db="EMBL/GenBank/DDBJ databases">
        <authorList>
            <consortium name="Plant Systems Biology data submission"/>
        </authorList>
    </citation>
    <scope>NUCLEOTIDE SEQUENCE</scope>
    <source>
        <strain evidence="2">D6</strain>
    </source>
</reference>
<proteinExistence type="predicted"/>